<name>A0A6B0U622_IXORI</name>
<evidence type="ECO:0000313" key="2">
    <source>
        <dbReference type="EMBL" id="MXU83666.1"/>
    </source>
</evidence>
<sequence length="76" mass="8489">MAPEVARFFFFFTCTLYCVHTVDVNSSGATSGANVVTLRGVVRSRSRFTSTRLACFLFLRRHEIQGAEGFLMDECG</sequence>
<feature type="chain" id="PRO_5025606241" evidence="1">
    <location>
        <begin position="22"/>
        <end position="76"/>
    </location>
</feature>
<protein>
    <submittedName>
        <fullName evidence="2">Putative secreted protein</fullName>
    </submittedName>
</protein>
<proteinExistence type="predicted"/>
<feature type="signal peptide" evidence="1">
    <location>
        <begin position="1"/>
        <end position="21"/>
    </location>
</feature>
<keyword evidence="1" id="KW-0732">Signal</keyword>
<evidence type="ECO:0000256" key="1">
    <source>
        <dbReference type="SAM" id="SignalP"/>
    </source>
</evidence>
<dbReference type="EMBL" id="GIFC01001583">
    <property type="protein sequence ID" value="MXU83666.1"/>
    <property type="molecule type" value="Transcribed_RNA"/>
</dbReference>
<organism evidence="2">
    <name type="scientific">Ixodes ricinus</name>
    <name type="common">Common tick</name>
    <name type="synonym">Acarus ricinus</name>
    <dbReference type="NCBI Taxonomy" id="34613"/>
    <lineage>
        <taxon>Eukaryota</taxon>
        <taxon>Metazoa</taxon>
        <taxon>Ecdysozoa</taxon>
        <taxon>Arthropoda</taxon>
        <taxon>Chelicerata</taxon>
        <taxon>Arachnida</taxon>
        <taxon>Acari</taxon>
        <taxon>Parasitiformes</taxon>
        <taxon>Ixodida</taxon>
        <taxon>Ixodoidea</taxon>
        <taxon>Ixodidae</taxon>
        <taxon>Ixodinae</taxon>
        <taxon>Ixodes</taxon>
    </lineage>
</organism>
<accession>A0A6B0U622</accession>
<dbReference type="AlphaFoldDB" id="A0A6B0U622"/>
<reference evidence="2" key="1">
    <citation type="submission" date="2019-12" db="EMBL/GenBank/DDBJ databases">
        <title>An insight into the sialome of adult female Ixodes ricinus ticks feeding for 6 days.</title>
        <authorList>
            <person name="Perner J."/>
            <person name="Ribeiro J.M.C."/>
        </authorList>
    </citation>
    <scope>NUCLEOTIDE SEQUENCE</scope>
    <source>
        <strain evidence="2">Semi-engorged</strain>
        <tissue evidence="2">Salivary glands</tissue>
    </source>
</reference>